<protein>
    <submittedName>
        <fullName evidence="1">26677_t:CDS:1</fullName>
    </submittedName>
</protein>
<evidence type="ECO:0000313" key="1">
    <source>
        <dbReference type="EMBL" id="CAG8723929.1"/>
    </source>
</evidence>
<name>A0ACA9PUX4_9GLOM</name>
<dbReference type="EMBL" id="CAJVQC010023801">
    <property type="protein sequence ID" value="CAG8723929.1"/>
    <property type="molecule type" value="Genomic_DNA"/>
</dbReference>
<accession>A0ACA9PUX4</accession>
<organism evidence="1 2">
    <name type="scientific">Racocetra persica</name>
    <dbReference type="NCBI Taxonomy" id="160502"/>
    <lineage>
        <taxon>Eukaryota</taxon>
        <taxon>Fungi</taxon>
        <taxon>Fungi incertae sedis</taxon>
        <taxon>Mucoromycota</taxon>
        <taxon>Glomeromycotina</taxon>
        <taxon>Glomeromycetes</taxon>
        <taxon>Diversisporales</taxon>
        <taxon>Gigasporaceae</taxon>
        <taxon>Racocetra</taxon>
    </lineage>
</organism>
<comment type="caution">
    <text evidence="1">The sequence shown here is derived from an EMBL/GenBank/DDBJ whole genome shotgun (WGS) entry which is preliminary data.</text>
</comment>
<proteinExistence type="predicted"/>
<gene>
    <name evidence="1" type="ORF">RPERSI_LOCUS11535</name>
</gene>
<reference evidence="1" key="1">
    <citation type="submission" date="2021-06" db="EMBL/GenBank/DDBJ databases">
        <authorList>
            <person name="Kallberg Y."/>
            <person name="Tangrot J."/>
            <person name="Rosling A."/>
        </authorList>
    </citation>
    <scope>NUCLEOTIDE SEQUENCE</scope>
    <source>
        <strain evidence="1">MA461A</strain>
    </source>
</reference>
<sequence length="102" mass="12128">NKEISNGNDYLDLYEIISKFTNGKWLIVGNSLTDDNDLWVQFQKQTNKKLKKHISYSSEYEIFDILKEEISLIYATYKKIKADQKDLFVYYLKGRMSSLKKE</sequence>
<dbReference type="Proteomes" id="UP000789920">
    <property type="component" value="Unassembled WGS sequence"/>
</dbReference>
<keyword evidence="2" id="KW-1185">Reference proteome</keyword>
<evidence type="ECO:0000313" key="2">
    <source>
        <dbReference type="Proteomes" id="UP000789920"/>
    </source>
</evidence>
<feature type="non-terminal residue" evidence="1">
    <location>
        <position position="1"/>
    </location>
</feature>